<reference evidence="1 2" key="1">
    <citation type="journal article" date="2021" name="Front. Genet.">
        <title>Chromosome-Level Genome Assembly Reveals Significant Gene Expansion in the Toll and IMD Signaling Pathways of Dendrolimus kikuchii.</title>
        <authorList>
            <person name="Zhou J."/>
            <person name="Wu P."/>
            <person name="Xiong Z."/>
            <person name="Liu N."/>
            <person name="Zhao N."/>
            <person name="Ji M."/>
            <person name="Qiu Y."/>
            <person name="Yang B."/>
        </authorList>
    </citation>
    <scope>NUCLEOTIDE SEQUENCE [LARGE SCALE GENOMIC DNA]</scope>
    <source>
        <strain evidence="1">Ann1</strain>
    </source>
</reference>
<sequence>MTNFAGWLLRFKMFVAHDFNTTKRTFQKPNILRKRPKVSMVKINATVANESPVVESPLAVQSVVKNNNHSLTQDLTPKNSFINLSLIKKEVPKILLKTEVKESGCIKEVCTDNSSENYLDYRFQKIFAQKVDDMNSVPLAIASSIQAPITSCTVPGIAQTHILSIDSLITSSNQSKCEELNTNTGFCTQQLVKKHEESNKKPLGNRTPSQVTNECPVKKVTEDGVEDHCSKIFHTRKELAEHLSNDHTVDEAPYICEACGRRFFWAMGLRAHVAAQCSRDALPCSWPGCDRVFRQPCRLREHARAHTGDRPYVCTFPSCSWAFRSASKLLRHARQHTGDRRHVCAVCGRAFLRKEHLRDHTMRRHAHHAHHKETSTHTCPAEGCGQSFSNVNTFYSHMKKVHNEDYNDDTTSVAVTLITSEDTKGQILVNSDGNNSEDTTSSIVESECEVEGQCARTHCPWPLRAAPALEQGPPTVQLLDEESPMEQSEGAESNIYTVRSDLFLHGNVLINEDNEFIVSRDYAIGEYAESEGAGEGGGVGLIDAHPTVDLMQEELMYGDAADETSFRVFFLNGEELT</sequence>
<evidence type="ECO:0000313" key="2">
    <source>
        <dbReference type="Proteomes" id="UP000824533"/>
    </source>
</evidence>
<evidence type="ECO:0000313" key="1">
    <source>
        <dbReference type="EMBL" id="KAJ0182362.1"/>
    </source>
</evidence>
<dbReference type="EMBL" id="CM034389">
    <property type="protein sequence ID" value="KAJ0182362.1"/>
    <property type="molecule type" value="Genomic_DNA"/>
</dbReference>
<protein>
    <submittedName>
        <fullName evidence="1">Uncharacterized protein</fullName>
    </submittedName>
</protein>
<name>A0ACC1DG07_9NEOP</name>
<keyword evidence="2" id="KW-1185">Reference proteome</keyword>
<accession>A0ACC1DG07</accession>
<proteinExistence type="predicted"/>
<gene>
    <name evidence="1" type="ORF">K1T71_001731</name>
</gene>
<dbReference type="Proteomes" id="UP000824533">
    <property type="component" value="Linkage Group LG03"/>
</dbReference>
<comment type="caution">
    <text evidence="1">The sequence shown here is derived from an EMBL/GenBank/DDBJ whole genome shotgun (WGS) entry which is preliminary data.</text>
</comment>
<organism evidence="1 2">
    <name type="scientific">Dendrolimus kikuchii</name>
    <dbReference type="NCBI Taxonomy" id="765133"/>
    <lineage>
        <taxon>Eukaryota</taxon>
        <taxon>Metazoa</taxon>
        <taxon>Ecdysozoa</taxon>
        <taxon>Arthropoda</taxon>
        <taxon>Hexapoda</taxon>
        <taxon>Insecta</taxon>
        <taxon>Pterygota</taxon>
        <taxon>Neoptera</taxon>
        <taxon>Endopterygota</taxon>
        <taxon>Lepidoptera</taxon>
        <taxon>Glossata</taxon>
        <taxon>Ditrysia</taxon>
        <taxon>Bombycoidea</taxon>
        <taxon>Lasiocampidae</taxon>
        <taxon>Dendrolimus</taxon>
    </lineage>
</organism>